<sequence>MKNQMDKAGGFLGRGVYLIFLGLSSLLDDGHSLDLTIDNRLFVVPPDCYARVSIGSRLADSLVISTSQVNTAGDCEAACSANGTSCSSFSFGIGNRGNGTCVLGSRAPDGRLDLQRDPNYDVYVKGKISLRGCQARTGTSFVIPSTPGPPPGNQNGGDPGPLSINADRSQRLFGNSSLLSTFGNSIFNRNRNNRSGIIRNPFDFTSDDRLRISDILQNKKGRRTQDYEKSGDEKSHFQWKFPDDSWSPDSAFGWHQVVQPFNPFPIPSKNHFEHPDYSNYGELSGNHDFLGIEGESLGDTFGRRLNPKIYGGPQVSTLLKKDKPEAGGDDYVSAFDDTFGFGQRLTQSDRANDFLIYPS</sequence>
<reference evidence="4" key="1">
    <citation type="submission" date="2025-08" db="UniProtKB">
        <authorList>
            <consortium name="RefSeq"/>
        </authorList>
    </citation>
    <scope>IDENTIFICATION</scope>
    <source>
        <strain evidence="4">USDA-PBARC FA_bdor</strain>
        <tissue evidence="4">Whole organism</tissue>
    </source>
</reference>
<dbReference type="OrthoDB" id="7701303at2759"/>
<proteinExistence type="predicted"/>
<dbReference type="KEGG" id="fas:105269541"/>
<dbReference type="AlphaFoldDB" id="A0A9R1TF34"/>
<feature type="region of interest" description="Disordered" evidence="1">
    <location>
        <begin position="139"/>
        <end position="167"/>
    </location>
</feature>
<organism evidence="3 4">
    <name type="scientific">Fopius arisanus</name>
    <dbReference type="NCBI Taxonomy" id="64838"/>
    <lineage>
        <taxon>Eukaryota</taxon>
        <taxon>Metazoa</taxon>
        <taxon>Ecdysozoa</taxon>
        <taxon>Arthropoda</taxon>
        <taxon>Hexapoda</taxon>
        <taxon>Insecta</taxon>
        <taxon>Pterygota</taxon>
        <taxon>Neoptera</taxon>
        <taxon>Endopterygota</taxon>
        <taxon>Hymenoptera</taxon>
        <taxon>Apocrita</taxon>
        <taxon>Ichneumonoidea</taxon>
        <taxon>Braconidae</taxon>
        <taxon>Opiinae</taxon>
        <taxon>Fopius</taxon>
    </lineage>
</organism>
<protein>
    <recommendedName>
        <fullName evidence="2">Apple domain-containing protein</fullName>
    </recommendedName>
</protein>
<name>A0A9R1TF34_9HYME</name>
<gene>
    <name evidence="4" type="primary">LOC105269541</name>
</gene>
<dbReference type="GeneID" id="105269541"/>
<dbReference type="RefSeq" id="XP_011308180.1">
    <property type="nucleotide sequence ID" value="XM_011309878.1"/>
</dbReference>
<feature type="domain" description="Apple" evidence="2">
    <location>
        <begin position="48"/>
        <end position="127"/>
    </location>
</feature>
<evidence type="ECO:0000313" key="3">
    <source>
        <dbReference type="Proteomes" id="UP000694866"/>
    </source>
</evidence>
<keyword evidence="3" id="KW-1185">Reference proteome</keyword>
<dbReference type="PROSITE" id="PS50948">
    <property type="entry name" value="PAN"/>
    <property type="match status" value="1"/>
</dbReference>
<dbReference type="Proteomes" id="UP000694866">
    <property type="component" value="Unplaced"/>
</dbReference>
<accession>A0A9R1TF34</accession>
<evidence type="ECO:0000256" key="1">
    <source>
        <dbReference type="SAM" id="MobiDB-lite"/>
    </source>
</evidence>
<dbReference type="CDD" id="cd01099">
    <property type="entry name" value="PAN_AP_HGF"/>
    <property type="match status" value="1"/>
</dbReference>
<evidence type="ECO:0000313" key="4">
    <source>
        <dbReference type="RefSeq" id="XP_011308180.1"/>
    </source>
</evidence>
<dbReference type="Pfam" id="PF00024">
    <property type="entry name" value="PAN_1"/>
    <property type="match status" value="1"/>
</dbReference>
<dbReference type="Gene3D" id="3.50.4.10">
    <property type="entry name" value="Hepatocyte Growth Factor"/>
    <property type="match status" value="1"/>
</dbReference>
<evidence type="ECO:0000259" key="2">
    <source>
        <dbReference type="PROSITE" id="PS50948"/>
    </source>
</evidence>
<dbReference type="InterPro" id="IPR003609">
    <property type="entry name" value="Pan_app"/>
</dbReference>